<keyword evidence="2" id="KW-1185">Reference proteome</keyword>
<accession>A0A5S4ZTI5</accession>
<protein>
    <submittedName>
        <fullName evidence="1">Uncharacterized protein</fullName>
    </submittedName>
</protein>
<reference evidence="1 2" key="1">
    <citation type="submission" date="2019-07" db="EMBL/GenBank/DDBJ databases">
        <title>Genomic Encyclopedia of Type Strains, Phase I: the one thousand microbial genomes (KMG-I) project.</title>
        <authorList>
            <person name="Kyrpides N."/>
        </authorList>
    </citation>
    <scope>NUCLEOTIDE SEQUENCE [LARGE SCALE GENOMIC DNA]</scope>
    <source>
        <strain evidence="1 2">DSM 6562</strain>
    </source>
</reference>
<evidence type="ECO:0000313" key="2">
    <source>
        <dbReference type="Proteomes" id="UP000323166"/>
    </source>
</evidence>
<proteinExistence type="predicted"/>
<comment type="caution">
    <text evidence="1">The sequence shown here is derived from an EMBL/GenBank/DDBJ whole genome shotgun (WGS) entry which is preliminary data.</text>
</comment>
<name>A0A5S4ZTI5_9FIRM</name>
<dbReference type="RefSeq" id="WP_166511491.1">
    <property type="nucleotide sequence ID" value="NZ_VNHM01000007.1"/>
</dbReference>
<gene>
    <name evidence="1" type="ORF">LX24_01464</name>
</gene>
<organism evidence="1 2">
    <name type="scientific">Desulfallas thermosapovorans DSM 6562</name>
    <dbReference type="NCBI Taxonomy" id="1121431"/>
    <lineage>
        <taxon>Bacteria</taxon>
        <taxon>Bacillati</taxon>
        <taxon>Bacillota</taxon>
        <taxon>Clostridia</taxon>
        <taxon>Eubacteriales</taxon>
        <taxon>Desulfallaceae</taxon>
        <taxon>Desulfallas</taxon>
    </lineage>
</organism>
<dbReference type="AlphaFoldDB" id="A0A5S4ZTI5"/>
<dbReference type="EMBL" id="VNHM01000007">
    <property type="protein sequence ID" value="TYO95503.1"/>
    <property type="molecule type" value="Genomic_DNA"/>
</dbReference>
<dbReference type="Proteomes" id="UP000323166">
    <property type="component" value="Unassembled WGS sequence"/>
</dbReference>
<evidence type="ECO:0000313" key="1">
    <source>
        <dbReference type="EMBL" id="TYO95503.1"/>
    </source>
</evidence>
<sequence>MIKAIKARKMPRFTRGLAPGVYRAKIHSVKLNEGEVTNRGVRDVVYITFILDDGRTIVQRYFFYLASHTQLGQVTDALMGPIDEGEEVDLTDLIGMECRITVEIRTSANGTGWINVVGVEPFEIDSF</sequence>